<evidence type="ECO:0000259" key="2">
    <source>
        <dbReference type="PROSITE" id="PS51733"/>
    </source>
</evidence>
<dbReference type="Proteomes" id="UP001156666">
    <property type="component" value="Unassembled WGS sequence"/>
</dbReference>
<gene>
    <name evidence="3" type="ORF">GCM10007940_31540</name>
</gene>
<dbReference type="InterPro" id="IPR004408">
    <property type="entry name" value="Biotin_CoA_COase_ligase"/>
</dbReference>
<organism evidence="3 4">
    <name type="scientific">Portibacter lacus</name>
    <dbReference type="NCBI Taxonomy" id="1099794"/>
    <lineage>
        <taxon>Bacteria</taxon>
        <taxon>Pseudomonadati</taxon>
        <taxon>Bacteroidota</taxon>
        <taxon>Saprospiria</taxon>
        <taxon>Saprospirales</taxon>
        <taxon>Haliscomenobacteraceae</taxon>
        <taxon>Portibacter</taxon>
    </lineage>
</organism>
<proteinExistence type="predicted"/>
<feature type="domain" description="BPL/LPL catalytic" evidence="2">
    <location>
        <begin position="1"/>
        <end position="189"/>
    </location>
</feature>
<dbReference type="SUPFAM" id="SSF55681">
    <property type="entry name" value="Class II aaRS and biotin synthetases"/>
    <property type="match status" value="1"/>
</dbReference>
<dbReference type="Pfam" id="PF03099">
    <property type="entry name" value="BPL_LplA_LipB"/>
    <property type="match status" value="1"/>
</dbReference>
<keyword evidence="1 3" id="KW-0436">Ligase</keyword>
<dbReference type="InterPro" id="IPR045864">
    <property type="entry name" value="aa-tRNA-synth_II/BPL/LPL"/>
</dbReference>
<dbReference type="GO" id="GO:0005737">
    <property type="term" value="C:cytoplasm"/>
    <property type="evidence" value="ECO:0007669"/>
    <property type="project" value="TreeGrafter"/>
</dbReference>
<sequence length="252" mass="28446">MPTKLDSLFTGAKHYHFSEIDSTNKYALNLIAKSAPAEGTVISADFQTQGRGQYGRKWMSESTKNLLSSIILYPEFLPVSEQFSLSKAISLAVQNTLNSFLSSKEIKIKWPNDIYCGPKKIGGILIQNTISGNKIKSTVIGLGINVNQLDFPPDVKATSLAIELGVDFDKRELLDILMLDIKTEYMLLQRNLQIQDKRYNDHLYAKDQVRFFEDENGNLFSAKVLFVNREGNLIVELDGKYAAFSFGELKWM</sequence>
<keyword evidence="4" id="KW-1185">Reference proteome</keyword>
<dbReference type="CDD" id="cd16442">
    <property type="entry name" value="BPL"/>
    <property type="match status" value="1"/>
</dbReference>
<dbReference type="PANTHER" id="PTHR12835:SF5">
    <property type="entry name" value="BIOTIN--PROTEIN LIGASE"/>
    <property type="match status" value="1"/>
</dbReference>
<evidence type="ECO:0000256" key="1">
    <source>
        <dbReference type="ARBA" id="ARBA00022598"/>
    </source>
</evidence>
<protein>
    <submittedName>
        <fullName evidence="3">Biotin--[acetyl-CoA-carboxylase] ligase</fullName>
    </submittedName>
</protein>
<dbReference type="EMBL" id="BSOH01000021">
    <property type="protein sequence ID" value="GLR18538.1"/>
    <property type="molecule type" value="Genomic_DNA"/>
</dbReference>
<reference evidence="3" key="2">
    <citation type="submission" date="2023-01" db="EMBL/GenBank/DDBJ databases">
        <title>Draft genome sequence of Portibacter lacus strain NBRC 108769.</title>
        <authorList>
            <person name="Sun Q."/>
            <person name="Mori K."/>
        </authorList>
    </citation>
    <scope>NUCLEOTIDE SEQUENCE</scope>
    <source>
        <strain evidence="3">NBRC 108769</strain>
    </source>
</reference>
<accession>A0AA37WF63</accession>
<dbReference type="InterPro" id="IPR004143">
    <property type="entry name" value="BPL_LPL_catalytic"/>
</dbReference>
<evidence type="ECO:0000313" key="3">
    <source>
        <dbReference type="EMBL" id="GLR18538.1"/>
    </source>
</evidence>
<dbReference type="NCBIfam" id="TIGR00121">
    <property type="entry name" value="birA_ligase"/>
    <property type="match status" value="1"/>
</dbReference>
<dbReference type="PROSITE" id="PS51733">
    <property type="entry name" value="BPL_LPL_CATALYTIC"/>
    <property type="match status" value="1"/>
</dbReference>
<comment type="caution">
    <text evidence="3">The sequence shown here is derived from an EMBL/GenBank/DDBJ whole genome shotgun (WGS) entry which is preliminary data.</text>
</comment>
<evidence type="ECO:0000313" key="4">
    <source>
        <dbReference type="Proteomes" id="UP001156666"/>
    </source>
</evidence>
<dbReference type="GO" id="GO:0004077">
    <property type="term" value="F:biotin--[biotin carboxyl-carrier protein] ligase activity"/>
    <property type="evidence" value="ECO:0007669"/>
    <property type="project" value="InterPro"/>
</dbReference>
<dbReference type="RefSeq" id="WP_235294339.1">
    <property type="nucleotide sequence ID" value="NZ_BSOH01000021.1"/>
</dbReference>
<dbReference type="Gene3D" id="3.30.930.10">
    <property type="entry name" value="Bira Bifunctional Protein, Domain 2"/>
    <property type="match status" value="1"/>
</dbReference>
<dbReference type="PANTHER" id="PTHR12835">
    <property type="entry name" value="BIOTIN PROTEIN LIGASE"/>
    <property type="match status" value="1"/>
</dbReference>
<name>A0AA37WF63_9BACT</name>
<reference evidence="3" key="1">
    <citation type="journal article" date="2014" name="Int. J. Syst. Evol. Microbiol.">
        <title>Complete genome sequence of Corynebacterium casei LMG S-19264T (=DSM 44701T), isolated from a smear-ripened cheese.</title>
        <authorList>
            <consortium name="US DOE Joint Genome Institute (JGI-PGF)"/>
            <person name="Walter F."/>
            <person name="Albersmeier A."/>
            <person name="Kalinowski J."/>
            <person name="Ruckert C."/>
        </authorList>
    </citation>
    <scope>NUCLEOTIDE SEQUENCE</scope>
    <source>
        <strain evidence="3">NBRC 108769</strain>
    </source>
</reference>
<dbReference type="AlphaFoldDB" id="A0AA37WF63"/>